<evidence type="ECO:0000259" key="3">
    <source>
        <dbReference type="PROSITE" id="PS51212"/>
    </source>
</evidence>
<feature type="domain" description="WSC" evidence="3">
    <location>
        <begin position="186"/>
        <end position="303"/>
    </location>
</feature>
<feature type="domain" description="WSC" evidence="3">
    <location>
        <begin position="59"/>
        <end position="173"/>
    </location>
</feature>
<evidence type="ECO:0000256" key="1">
    <source>
        <dbReference type="SAM" id="MobiDB-lite"/>
    </source>
</evidence>
<feature type="region of interest" description="Disordered" evidence="1">
    <location>
        <begin position="631"/>
        <end position="654"/>
    </location>
</feature>
<dbReference type="HOGENOM" id="CLU_327886_0_0_1"/>
<dbReference type="STRING" id="1284197.S8APZ1"/>
<feature type="region of interest" description="Disordered" evidence="1">
    <location>
        <begin position="580"/>
        <end position="603"/>
    </location>
</feature>
<comment type="caution">
    <text evidence="4">The sequence shown here is derived from an EMBL/GenBank/DDBJ whole genome shotgun (WGS) entry which is preliminary data.</text>
</comment>
<dbReference type="OrthoDB" id="2019572at2759"/>
<accession>S8APZ1</accession>
<reference evidence="4 5" key="1">
    <citation type="journal article" date="2013" name="PLoS Genet.">
        <title>Genomic mechanisms accounting for the adaptation to parasitism in nematode-trapping fungi.</title>
        <authorList>
            <person name="Meerupati T."/>
            <person name="Andersson K.M."/>
            <person name="Friman E."/>
            <person name="Kumar D."/>
            <person name="Tunlid A."/>
            <person name="Ahren D."/>
        </authorList>
    </citation>
    <scope>NUCLEOTIDE SEQUENCE [LARGE SCALE GENOMIC DNA]</scope>
    <source>
        <strain evidence="4 5">CBS 200.50</strain>
    </source>
</reference>
<keyword evidence="5" id="KW-1185">Reference proteome</keyword>
<feature type="region of interest" description="Disordered" evidence="1">
    <location>
        <begin position="671"/>
        <end position="709"/>
    </location>
</feature>
<gene>
    <name evidence="4" type="ORF">H072_973</name>
</gene>
<feature type="compositionally biased region" description="Low complexity" evidence="1">
    <location>
        <begin position="411"/>
        <end position="422"/>
    </location>
</feature>
<feature type="compositionally biased region" description="Low complexity" evidence="1">
    <location>
        <begin position="685"/>
        <end position="698"/>
    </location>
</feature>
<dbReference type="SMART" id="SM00321">
    <property type="entry name" value="WSC"/>
    <property type="match status" value="2"/>
</dbReference>
<proteinExistence type="predicted"/>
<dbReference type="OMA" id="ANKSEIC"/>
<feature type="compositionally biased region" description="Low complexity" evidence="1">
    <location>
        <begin position="362"/>
        <end position="377"/>
    </location>
</feature>
<evidence type="ECO:0000256" key="2">
    <source>
        <dbReference type="SAM" id="SignalP"/>
    </source>
</evidence>
<keyword evidence="2" id="KW-0732">Signal</keyword>
<feature type="compositionally biased region" description="Polar residues" evidence="1">
    <location>
        <begin position="431"/>
        <end position="446"/>
    </location>
</feature>
<organism evidence="4 5">
    <name type="scientific">Dactylellina haptotyla (strain CBS 200.50)</name>
    <name type="common">Nematode-trapping fungus</name>
    <name type="synonym">Monacrosporium haptotylum</name>
    <dbReference type="NCBI Taxonomy" id="1284197"/>
    <lineage>
        <taxon>Eukaryota</taxon>
        <taxon>Fungi</taxon>
        <taxon>Dikarya</taxon>
        <taxon>Ascomycota</taxon>
        <taxon>Pezizomycotina</taxon>
        <taxon>Orbiliomycetes</taxon>
        <taxon>Orbiliales</taxon>
        <taxon>Orbiliaceae</taxon>
        <taxon>Dactylellina</taxon>
    </lineage>
</organism>
<evidence type="ECO:0000313" key="5">
    <source>
        <dbReference type="Proteomes" id="UP000015100"/>
    </source>
</evidence>
<dbReference type="InterPro" id="IPR002889">
    <property type="entry name" value="WSC_carb-bd"/>
</dbReference>
<evidence type="ECO:0000313" key="4">
    <source>
        <dbReference type="EMBL" id="EPS45025.1"/>
    </source>
</evidence>
<feature type="chain" id="PRO_5004560821" description="WSC domain-containing protein" evidence="2">
    <location>
        <begin position="21"/>
        <end position="877"/>
    </location>
</feature>
<feature type="compositionally biased region" description="Low complexity" evidence="1">
    <location>
        <begin position="581"/>
        <end position="595"/>
    </location>
</feature>
<feature type="compositionally biased region" description="Low complexity" evidence="1">
    <location>
        <begin position="631"/>
        <end position="644"/>
    </location>
</feature>
<name>S8APZ1_DACHA</name>
<feature type="compositionally biased region" description="Low complexity" evidence="1">
    <location>
        <begin position="494"/>
        <end position="510"/>
    </location>
</feature>
<dbReference type="EMBL" id="AQGS01000024">
    <property type="protein sequence ID" value="EPS45025.1"/>
    <property type="molecule type" value="Genomic_DNA"/>
</dbReference>
<dbReference type="Pfam" id="PF01822">
    <property type="entry name" value="WSC"/>
    <property type="match status" value="1"/>
</dbReference>
<reference evidence="5" key="2">
    <citation type="submission" date="2013-04" db="EMBL/GenBank/DDBJ databases">
        <title>Genomic mechanisms accounting for the adaptation to parasitism in nematode-trapping fungi.</title>
        <authorList>
            <person name="Ahren D.G."/>
        </authorList>
    </citation>
    <scope>NUCLEOTIDE SEQUENCE [LARGE SCALE GENOMIC DNA]</scope>
    <source>
        <strain evidence="5">CBS 200.50</strain>
    </source>
</reference>
<protein>
    <recommendedName>
        <fullName evidence="3">WSC domain-containing protein</fullName>
    </recommendedName>
</protein>
<feature type="signal peptide" evidence="2">
    <location>
        <begin position="1"/>
        <end position="20"/>
    </location>
</feature>
<feature type="region of interest" description="Disordered" evidence="1">
    <location>
        <begin position="362"/>
        <end position="389"/>
    </location>
</feature>
<dbReference type="PROSITE" id="PS51212">
    <property type="entry name" value="WSC"/>
    <property type="match status" value="2"/>
</dbReference>
<dbReference type="Proteomes" id="UP000015100">
    <property type="component" value="Unassembled WGS sequence"/>
</dbReference>
<feature type="region of interest" description="Disordered" evidence="1">
    <location>
        <begin position="411"/>
        <end position="474"/>
    </location>
</feature>
<feature type="region of interest" description="Disordered" evidence="1">
    <location>
        <begin position="494"/>
        <end position="517"/>
    </location>
</feature>
<feature type="compositionally biased region" description="Low complexity" evidence="1">
    <location>
        <begin position="447"/>
        <end position="465"/>
    </location>
</feature>
<dbReference type="AlphaFoldDB" id="S8APZ1"/>
<sequence>MLVKTVVAFTATIFSGMALAAPSVTEVGFSAADENAVLKKRWGGNYAQFFPMVTTEFTPWKYVGCYSNDIRFTYNTNMCSCKNNGWKGTYTDMPFLMNKCFANCKAAGYRYAAIKGGNGNKSCFCGNNVSDDNKLSTESKCNIPCASTEGDKAKGYDYNKCGGDTTWSVYKDPCLPDFDPEVAVNNYNYVGCYYYYGEGSLLTEYQEVVAGDNLSIDGCVEACSALGFAFAGTSTTGSQYIGTQCWCGGKVTQQWKTRHQTHLADNNQCTMLCSATAKVKKSISKEDYQYCGNWWYMSLYYNADLDYSDNCPIGGEKQTTVTTFTAGPTAGTTTIFPTSNGKPVTNSGTATVRITSTVQTQKTITTTTKGPKAGTTTLFPTDDNGDDVTNSGTATVRITTVAQTQKTITTTTKGPKAGTTTIYPTDDNGDDVTNSGTATVRITSVVQTQKTTTRTTKGPKPGTTTIFPTSNGKPVTNSGTATVVITTCSQVTVTTTTTGPEEGTTTIFPTGDDDQPITNEGTATVVITALEATQAYVTTTTPGPKAGTTTLYPTDDNGDDITNSGTATVVITSVVKNSQKTTTRTTGGPKVGTTTVFPSSNGKPVTNSGTATVIITTTTKKGYAKETQVYTTTTTTGPEEGTATLFPTDDNGDPITNSGTATVVVTSVVSDNPGPSDPAGEQDFTTTTTTGDAPGTTTLYPTDDNGDDVTDSGTATVVVTVTASKPVITGNPKTICTIPKPAAKDLRQWKGISFPLGGKSAPAVNCHDNMEKYKAGFHFKIYPNDAGIKCRLDYTHTVTDIQNACWNACVEQHKMCKTTYAAKKVCNNGTCWEKSVLITQCQTQFDACKSANAASTEVIQKANSSMCKNWKKPSYRL</sequence>